<dbReference type="GO" id="GO:0022857">
    <property type="term" value="F:transmembrane transporter activity"/>
    <property type="evidence" value="ECO:0007669"/>
    <property type="project" value="InterPro"/>
</dbReference>
<dbReference type="PANTHER" id="PTHR11360">
    <property type="entry name" value="MONOCARBOXYLATE TRANSPORTER"/>
    <property type="match status" value="1"/>
</dbReference>
<feature type="region of interest" description="Disordered" evidence="1">
    <location>
        <begin position="1"/>
        <end position="30"/>
    </location>
</feature>
<dbReference type="SUPFAM" id="SSF103473">
    <property type="entry name" value="MFS general substrate transporter"/>
    <property type="match status" value="1"/>
</dbReference>
<dbReference type="InterPro" id="IPR036259">
    <property type="entry name" value="MFS_trans_sf"/>
</dbReference>
<keyword evidence="3" id="KW-1185">Reference proteome</keyword>
<feature type="transmembrane region" description="Helical" evidence="2">
    <location>
        <begin position="410"/>
        <end position="431"/>
    </location>
</feature>
<dbReference type="GeneID" id="113509593"/>
<proteinExistence type="predicted"/>
<evidence type="ECO:0000313" key="3">
    <source>
        <dbReference type="Proteomes" id="UP001652740"/>
    </source>
</evidence>
<dbReference type="InParanoid" id="A0A6J1WEA5"/>
<feature type="transmembrane region" description="Helical" evidence="2">
    <location>
        <begin position="326"/>
        <end position="344"/>
    </location>
</feature>
<dbReference type="PANTHER" id="PTHR11360:SF312">
    <property type="entry name" value="KARMOISIN, ISOFORM B"/>
    <property type="match status" value="1"/>
</dbReference>
<evidence type="ECO:0000313" key="4">
    <source>
        <dbReference type="RefSeq" id="XP_026748744.1"/>
    </source>
</evidence>
<dbReference type="OrthoDB" id="6499973at2759"/>
<dbReference type="KEGG" id="gmw:113509593"/>
<sequence length="461" mass="49886">MDTEPQENSDLLTARPKSISNGNIHNETTKSPPDGGFIAYAVMVGSFLTNGLLFGVMNCYSVIYTELVKSLQTEGVVNAESRAALVGPLAMGTMFLLSPLSGVLTALMGLRMTAVLGGTIATVGLLISSFVVNNVNALYFTYGIMYGLGASFAYTPSLAILGHYFKKYLGLVNGIVTVGSSIFTVFMASLMEYLINNYGLLWLFRILAVFTFGIALCGLLFNPISVIIPEKPIKTDDSYKTLVKSILNVDIWKNKRYTLWALSMPLSLFGYLVPYVHIKALMKNHFPDADHNLPLQCIAAMSGVGRIIVGYLADKKGVDSITLQQISFYVIGTLTIILPFVTNFGLLVTIAFGMGLCDGTFIALIGPIAFELCGNVYAAQAIGCMLGLSAFPMSVGPPVAGYLYSIYNSYKLPFILAGISPLMGASLMFAIRFHKNKQNSEATTNGHLGLVRRDFEKDPEA</sequence>
<organism evidence="3 4">
    <name type="scientific">Galleria mellonella</name>
    <name type="common">Greater wax moth</name>
    <dbReference type="NCBI Taxonomy" id="7137"/>
    <lineage>
        <taxon>Eukaryota</taxon>
        <taxon>Metazoa</taxon>
        <taxon>Ecdysozoa</taxon>
        <taxon>Arthropoda</taxon>
        <taxon>Hexapoda</taxon>
        <taxon>Insecta</taxon>
        <taxon>Pterygota</taxon>
        <taxon>Neoptera</taxon>
        <taxon>Endopterygota</taxon>
        <taxon>Lepidoptera</taxon>
        <taxon>Glossata</taxon>
        <taxon>Ditrysia</taxon>
        <taxon>Pyraloidea</taxon>
        <taxon>Pyralidae</taxon>
        <taxon>Galleriinae</taxon>
        <taxon>Galleria</taxon>
    </lineage>
</organism>
<accession>A0A6J1WEA5</accession>
<keyword evidence="2" id="KW-0812">Transmembrane</keyword>
<reference evidence="4" key="1">
    <citation type="submission" date="2025-08" db="UniProtKB">
        <authorList>
            <consortium name="RefSeq"/>
        </authorList>
    </citation>
    <scope>IDENTIFICATION</scope>
    <source>
        <tissue evidence="4">Whole larvae</tissue>
    </source>
</reference>
<feature type="transmembrane region" description="Helical" evidence="2">
    <location>
        <begin position="114"/>
        <end position="132"/>
    </location>
</feature>
<feature type="transmembrane region" description="Helical" evidence="2">
    <location>
        <begin position="168"/>
        <end position="190"/>
    </location>
</feature>
<feature type="transmembrane region" description="Helical" evidence="2">
    <location>
        <begin position="202"/>
        <end position="221"/>
    </location>
</feature>
<dbReference type="Proteomes" id="UP001652740">
    <property type="component" value="Unplaced"/>
</dbReference>
<feature type="transmembrane region" description="Helical" evidence="2">
    <location>
        <begin position="83"/>
        <end position="107"/>
    </location>
</feature>
<dbReference type="CTD" id="45883"/>
<feature type="compositionally biased region" description="Polar residues" evidence="1">
    <location>
        <begin position="18"/>
        <end position="30"/>
    </location>
</feature>
<dbReference type="AlphaFoldDB" id="A0A6J1WEA5"/>
<evidence type="ECO:0000256" key="2">
    <source>
        <dbReference type="SAM" id="Phobius"/>
    </source>
</evidence>
<keyword evidence="2" id="KW-1133">Transmembrane helix</keyword>
<dbReference type="InterPro" id="IPR011701">
    <property type="entry name" value="MFS"/>
</dbReference>
<dbReference type="Pfam" id="PF07690">
    <property type="entry name" value="MFS_1"/>
    <property type="match status" value="1"/>
</dbReference>
<gene>
    <name evidence="4" type="primary">LOC113509593</name>
</gene>
<evidence type="ECO:0000256" key="1">
    <source>
        <dbReference type="SAM" id="MobiDB-lite"/>
    </source>
</evidence>
<dbReference type="RefSeq" id="XP_026748744.1">
    <property type="nucleotide sequence ID" value="XM_026892943.3"/>
</dbReference>
<keyword evidence="2" id="KW-0472">Membrane</keyword>
<dbReference type="Gene3D" id="1.20.1250.20">
    <property type="entry name" value="MFS general substrate transporter like domains"/>
    <property type="match status" value="2"/>
</dbReference>
<feature type="transmembrane region" description="Helical" evidence="2">
    <location>
        <begin position="257"/>
        <end position="273"/>
    </location>
</feature>
<dbReference type="FunCoup" id="A0A6J1WEA5">
    <property type="interactions" value="12"/>
</dbReference>
<feature type="transmembrane region" description="Helical" evidence="2">
    <location>
        <begin position="37"/>
        <end position="63"/>
    </location>
</feature>
<dbReference type="InterPro" id="IPR050327">
    <property type="entry name" value="Proton-linked_MCT"/>
</dbReference>
<protein>
    <submittedName>
        <fullName evidence="4">Monocarboxylate transporter 10 isoform X1</fullName>
    </submittedName>
</protein>
<name>A0A6J1WEA5_GALME</name>
<feature type="transmembrane region" description="Helical" evidence="2">
    <location>
        <begin position="138"/>
        <end position="161"/>
    </location>
</feature>